<gene>
    <name evidence="3" type="ORF">DYF97_01125</name>
</gene>
<dbReference type="InterPro" id="IPR001498">
    <property type="entry name" value="Impact_N"/>
</dbReference>
<dbReference type="EMBL" id="AACRQU010000001">
    <property type="protein sequence ID" value="EAL8416028.1"/>
    <property type="molecule type" value="Genomic_DNA"/>
</dbReference>
<comment type="similarity">
    <text evidence="1">Belongs to the IMPACT family.</text>
</comment>
<evidence type="ECO:0000256" key="1">
    <source>
        <dbReference type="ARBA" id="ARBA00007665"/>
    </source>
</evidence>
<reference evidence="3 4" key="1">
    <citation type="submission" date="2018-08" db="EMBL/GenBank/DDBJ databases">
        <authorList>
            <consortium name="NARMS: The National Antimicrobial Resistance Monitoring System"/>
        </authorList>
    </citation>
    <scope>NUCLEOTIDE SEQUENCE [LARGE SCALE GENOMIC DNA]</scope>
    <source>
        <strain evidence="3 4">FSIS11812579</strain>
    </source>
</reference>
<protein>
    <submittedName>
        <fullName evidence="3">YigZ family protein</fullName>
    </submittedName>
</protein>
<dbReference type="AlphaFoldDB" id="A0A3Z9X2G9"/>
<dbReference type="InterPro" id="IPR036956">
    <property type="entry name" value="Impact_N_sf"/>
</dbReference>
<evidence type="ECO:0000259" key="2">
    <source>
        <dbReference type="Pfam" id="PF01205"/>
    </source>
</evidence>
<dbReference type="GO" id="GO:0005737">
    <property type="term" value="C:cytoplasm"/>
    <property type="evidence" value="ECO:0007669"/>
    <property type="project" value="TreeGrafter"/>
</dbReference>
<dbReference type="GO" id="GO:0006446">
    <property type="term" value="P:regulation of translational initiation"/>
    <property type="evidence" value="ECO:0007669"/>
    <property type="project" value="TreeGrafter"/>
</dbReference>
<dbReference type="InterPro" id="IPR023582">
    <property type="entry name" value="Impact"/>
</dbReference>
<organism evidence="3 4">
    <name type="scientific">Campylobacter coli</name>
    <dbReference type="NCBI Taxonomy" id="195"/>
    <lineage>
        <taxon>Bacteria</taxon>
        <taxon>Pseudomonadati</taxon>
        <taxon>Campylobacterota</taxon>
        <taxon>Epsilonproteobacteria</taxon>
        <taxon>Campylobacterales</taxon>
        <taxon>Campylobacteraceae</taxon>
        <taxon>Campylobacter</taxon>
    </lineage>
</organism>
<dbReference type="Pfam" id="PF01205">
    <property type="entry name" value="Impact_N"/>
    <property type="match status" value="1"/>
</dbReference>
<sequence length="194" mass="22534">MQTIDQIFQAQIEIKKSTFLSYLCPFKDFKNLLTNLKKEHPKAVHFVYAYRTLNEYNQIIEDKSDDDEPKGTSGIPSLNVLRGYELINTAVITVRYFGGTKLGTGGLVRAYSDAANAAINNASLLTFEFKKNIKIAIDFKNLNRFEHFLRTHSLEFERDFKNEKVILNLNLNEEEEQKFEIFCTKFTPFEIEKL</sequence>
<dbReference type="PANTHER" id="PTHR16301:SF20">
    <property type="entry name" value="IMPACT FAMILY MEMBER YIGZ"/>
    <property type="match status" value="1"/>
</dbReference>
<proteinExistence type="inferred from homology"/>
<dbReference type="SUPFAM" id="SSF54211">
    <property type="entry name" value="Ribosomal protein S5 domain 2-like"/>
    <property type="match status" value="1"/>
</dbReference>
<dbReference type="Proteomes" id="UP000333665">
    <property type="component" value="Unassembled WGS sequence"/>
</dbReference>
<evidence type="ECO:0000313" key="3">
    <source>
        <dbReference type="EMBL" id="EAL8416028.1"/>
    </source>
</evidence>
<comment type="caution">
    <text evidence="3">The sequence shown here is derived from an EMBL/GenBank/DDBJ whole genome shotgun (WGS) entry which is preliminary data.</text>
</comment>
<accession>A0A3Z9X2G9</accession>
<evidence type="ECO:0000313" key="4">
    <source>
        <dbReference type="Proteomes" id="UP000333665"/>
    </source>
</evidence>
<dbReference type="Gene3D" id="3.30.230.30">
    <property type="entry name" value="Impact, N-terminal domain"/>
    <property type="match status" value="1"/>
</dbReference>
<dbReference type="PANTHER" id="PTHR16301">
    <property type="entry name" value="IMPACT-RELATED"/>
    <property type="match status" value="1"/>
</dbReference>
<feature type="domain" description="Impact N-terminal" evidence="2">
    <location>
        <begin position="15"/>
        <end position="119"/>
    </location>
</feature>
<dbReference type="InterPro" id="IPR020568">
    <property type="entry name" value="Ribosomal_Su5_D2-typ_SF"/>
</dbReference>
<name>A0A3Z9X2G9_CAMCO</name>
<dbReference type="RefSeq" id="WP_042962495.1">
    <property type="nucleotide sequence ID" value="NZ_CBDHNA010000006.1"/>
</dbReference>